<evidence type="ECO:0000313" key="1">
    <source>
        <dbReference type="EMBL" id="EMB31648.1"/>
    </source>
</evidence>
<dbReference type="EMBL" id="AGDV01000020">
    <property type="protein sequence ID" value="EMB31648.1"/>
    <property type="molecule type" value="Genomic_DNA"/>
</dbReference>
<dbReference type="AlphaFoldDB" id="A0A0E2E4K4"/>
<protein>
    <recommendedName>
        <fullName evidence="2">Uracil-DNA glycosylase-like domain-containing protein</fullName>
    </recommendedName>
</protein>
<sequence>MEKDKWNAFCKFKSEYKNECMHYLDILGYKYKEPSLENCAAQSFKKENASFFKEGLTVLQEEAALAGKTPPYPVETPIVYNHSWDSFTEDDEIKLIVIGDNPGKNEQLHKNQKYLVGLAGKIADNFFKKNPSFGIDFRKNVIILNKTPIHTAKTKQLDYILKKDADGSFKKFYEESQIFTAQKTAELQKKLGCPIWLVGYSELKPRGLFYAYANEIKNLYADKKEPPIYLYQHFSMNRFLIDLKDNYDKSISLEKNLSLLGIKHRNEILDF</sequence>
<gene>
    <name evidence="1" type="ORF">HMPREF9726_02028</name>
</gene>
<reference evidence="1" key="1">
    <citation type="submission" date="2012-01" db="EMBL/GenBank/DDBJ databases">
        <title>The Genome Sequence of Treponema denticola H-22.</title>
        <authorList>
            <consortium name="The Broad Institute Genome Sequencing Platform"/>
            <person name="Earl A."/>
            <person name="Ward D."/>
            <person name="Feldgarden M."/>
            <person name="Gevers D."/>
            <person name="Blanton J.M."/>
            <person name="Fenno C.J."/>
            <person name="Baranova O.V."/>
            <person name="Mathney J."/>
            <person name="Dewhirst F.E."/>
            <person name="Izard J."/>
            <person name="Young S.K."/>
            <person name="Zeng Q."/>
            <person name="Gargeya S."/>
            <person name="Fitzgerald M."/>
            <person name="Haas B."/>
            <person name="Abouelleil A."/>
            <person name="Alvarado L."/>
            <person name="Arachchi H.M."/>
            <person name="Berlin A."/>
            <person name="Chapman S.B."/>
            <person name="Gearin G."/>
            <person name="Goldberg J."/>
            <person name="Griggs A."/>
            <person name="Gujja S."/>
            <person name="Hansen M."/>
            <person name="Heiman D."/>
            <person name="Howarth C."/>
            <person name="Larimer J."/>
            <person name="Lui A."/>
            <person name="MacDonald P.J.P."/>
            <person name="McCowen C."/>
            <person name="Montmayeur A."/>
            <person name="Murphy C."/>
            <person name="Neiman D."/>
            <person name="Pearson M."/>
            <person name="Priest M."/>
            <person name="Roberts A."/>
            <person name="Saif S."/>
            <person name="Shea T."/>
            <person name="Sisk P."/>
            <person name="Stolte C."/>
            <person name="Sykes S."/>
            <person name="Wortman J."/>
            <person name="Nusbaum C."/>
            <person name="Birren B."/>
        </authorList>
    </citation>
    <scope>NUCLEOTIDE SEQUENCE [LARGE SCALE GENOMIC DNA]</scope>
    <source>
        <strain evidence="1">H-22</strain>
    </source>
</reference>
<dbReference type="RefSeq" id="WP_002685412.1">
    <property type="nucleotide sequence ID" value="NZ_CM001795.1"/>
</dbReference>
<dbReference type="HOGENOM" id="CLU_1119764_0_0_12"/>
<evidence type="ECO:0008006" key="2">
    <source>
        <dbReference type="Google" id="ProtNLM"/>
    </source>
</evidence>
<dbReference type="Proteomes" id="UP000011705">
    <property type="component" value="Chromosome"/>
</dbReference>
<accession>A0A0E2E4K4</accession>
<name>A0A0E2E4K4_TREDN</name>
<organism evidence="1">
    <name type="scientific">Treponema denticola H-22</name>
    <dbReference type="NCBI Taxonomy" id="999432"/>
    <lineage>
        <taxon>Bacteria</taxon>
        <taxon>Pseudomonadati</taxon>
        <taxon>Spirochaetota</taxon>
        <taxon>Spirochaetia</taxon>
        <taxon>Spirochaetales</taxon>
        <taxon>Treponemataceae</taxon>
        <taxon>Treponema</taxon>
    </lineage>
</organism>
<proteinExistence type="predicted"/>
<comment type="caution">
    <text evidence="1">The sequence shown here is derived from an EMBL/GenBank/DDBJ whole genome shotgun (WGS) entry which is preliminary data.</text>
</comment>
<dbReference type="PATRIC" id="fig|999432.5.peg.2106"/>